<evidence type="ECO:0000313" key="1">
    <source>
        <dbReference type="EMBL" id="OUC42920.1"/>
    </source>
</evidence>
<dbReference type="AlphaFoldDB" id="A0A1Y3EE15"/>
<protein>
    <submittedName>
        <fullName evidence="1">Uncharacterized protein</fullName>
    </submittedName>
</protein>
<name>A0A1Y3EE15_9BILA</name>
<comment type="caution">
    <text evidence="1">The sequence shown here is derived from an EMBL/GenBank/DDBJ whole genome shotgun (WGS) entry which is preliminary data.</text>
</comment>
<evidence type="ECO:0000313" key="2">
    <source>
        <dbReference type="Proteomes" id="UP000243006"/>
    </source>
</evidence>
<organism evidence="1 2">
    <name type="scientific">Trichinella nativa</name>
    <dbReference type="NCBI Taxonomy" id="6335"/>
    <lineage>
        <taxon>Eukaryota</taxon>
        <taxon>Metazoa</taxon>
        <taxon>Ecdysozoa</taxon>
        <taxon>Nematoda</taxon>
        <taxon>Enoplea</taxon>
        <taxon>Dorylaimia</taxon>
        <taxon>Trichinellida</taxon>
        <taxon>Trichinellidae</taxon>
        <taxon>Trichinella</taxon>
    </lineage>
</organism>
<dbReference type="EMBL" id="LVZM01016243">
    <property type="protein sequence ID" value="OUC42920.1"/>
    <property type="molecule type" value="Genomic_DNA"/>
</dbReference>
<reference evidence="1 2" key="1">
    <citation type="submission" date="2015-04" db="EMBL/GenBank/DDBJ databases">
        <title>Draft genome of the roundworm Trichinella nativa.</title>
        <authorList>
            <person name="Mitreva M."/>
        </authorList>
    </citation>
    <scope>NUCLEOTIDE SEQUENCE [LARGE SCALE GENOMIC DNA]</scope>
    <source>
        <strain evidence="1 2">ISS45</strain>
    </source>
</reference>
<gene>
    <name evidence="1" type="ORF">D917_10170</name>
</gene>
<dbReference type="Proteomes" id="UP000243006">
    <property type="component" value="Unassembled WGS sequence"/>
</dbReference>
<accession>A0A1Y3EE15</accession>
<sequence>MCGRLSLSVELHAWPDSDKRKQIQRTGMACWYVEWQTRFGS</sequence>
<proteinExistence type="predicted"/>